<reference evidence="6" key="2">
    <citation type="submission" date="2021-04" db="EMBL/GenBank/DDBJ databases">
        <authorList>
            <person name="Gilroy R."/>
        </authorList>
    </citation>
    <scope>NUCLEOTIDE SEQUENCE</scope>
    <source>
        <strain evidence="6">ChiGjej4B4-12881</strain>
    </source>
</reference>
<accession>A0A9D1W600</accession>
<dbReference type="GO" id="GO:0032993">
    <property type="term" value="C:protein-DNA complex"/>
    <property type="evidence" value="ECO:0007669"/>
    <property type="project" value="TreeGrafter"/>
</dbReference>
<name>A0A9D1W600_9FIRM</name>
<dbReference type="EMBL" id="DXEU01000112">
    <property type="protein sequence ID" value="HIX52457.1"/>
    <property type="molecule type" value="Genomic_DNA"/>
</dbReference>
<evidence type="ECO:0000256" key="4">
    <source>
        <dbReference type="ARBA" id="ARBA00023163"/>
    </source>
</evidence>
<keyword evidence="4" id="KW-0804">Transcription</keyword>
<comment type="caution">
    <text evidence="6">The sequence shown here is derived from an EMBL/GenBank/DDBJ whole genome shotgun (WGS) entry which is preliminary data.</text>
</comment>
<evidence type="ECO:0000313" key="7">
    <source>
        <dbReference type="Proteomes" id="UP000886780"/>
    </source>
</evidence>
<sequence>MDTRILEYFLAVAREENITRAAGILRVSQPSLSRQIMQLEEEIGKPLLIRGSKHVSLTPEGLLFKNRAEEILSLVDKTKKELLNDSDYIAGDIYLASMESEGFRPLADLMARFQRRYPQVCFRVTSEHSTVIARQAEQGLVDFGLLMGEVSREKFCAVPVTISEDWGVLVPDGHPLADRAPLTADDLRPWPLICPERILENGSFARDFGQPREFQIAATYNLIGNVLTMVKAGMGAALCFFREEYAARGLRFLPLTPARGEKTAHIIWRRDHLFSQAAERFRQEICNAFSESQ</sequence>
<dbReference type="CDD" id="cd05466">
    <property type="entry name" value="PBP2_LTTR_substrate"/>
    <property type="match status" value="1"/>
</dbReference>
<keyword evidence="2" id="KW-0805">Transcription regulation</keyword>
<gene>
    <name evidence="6" type="ORF">IAA28_06605</name>
</gene>
<dbReference type="Pfam" id="PF00126">
    <property type="entry name" value="HTH_1"/>
    <property type="match status" value="1"/>
</dbReference>
<organism evidence="6 7">
    <name type="scientific">Candidatus Lachnoclostridium stercoripullorum</name>
    <dbReference type="NCBI Taxonomy" id="2838635"/>
    <lineage>
        <taxon>Bacteria</taxon>
        <taxon>Bacillati</taxon>
        <taxon>Bacillota</taxon>
        <taxon>Clostridia</taxon>
        <taxon>Lachnospirales</taxon>
        <taxon>Lachnospiraceae</taxon>
    </lineage>
</organism>
<dbReference type="PROSITE" id="PS50931">
    <property type="entry name" value="HTH_LYSR"/>
    <property type="match status" value="1"/>
</dbReference>
<reference evidence="6" key="1">
    <citation type="journal article" date="2021" name="PeerJ">
        <title>Extensive microbial diversity within the chicken gut microbiome revealed by metagenomics and culture.</title>
        <authorList>
            <person name="Gilroy R."/>
            <person name="Ravi A."/>
            <person name="Getino M."/>
            <person name="Pursley I."/>
            <person name="Horton D.L."/>
            <person name="Alikhan N.F."/>
            <person name="Baker D."/>
            <person name="Gharbi K."/>
            <person name="Hall N."/>
            <person name="Watson M."/>
            <person name="Adriaenssens E.M."/>
            <person name="Foster-Nyarko E."/>
            <person name="Jarju S."/>
            <person name="Secka A."/>
            <person name="Antonio M."/>
            <person name="Oren A."/>
            <person name="Chaudhuri R.R."/>
            <person name="La Ragione R."/>
            <person name="Hildebrand F."/>
            <person name="Pallen M.J."/>
        </authorList>
    </citation>
    <scope>NUCLEOTIDE SEQUENCE</scope>
    <source>
        <strain evidence="6">ChiGjej4B4-12881</strain>
    </source>
</reference>
<dbReference type="InterPro" id="IPR036388">
    <property type="entry name" value="WH-like_DNA-bd_sf"/>
</dbReference>
<dbReference type="InterPro" id="IPR000847">
    <property type="entry name" value="LysR_HTH_N"/>
</dbReference>
<dbReference type="PANTHER" id="PTHR30346:SF0">
    <property type="entry name" value="HCA OPERON TRANSCRIPTIONAL ACTIVATOR HCAR"/>
    <property type="match status" value="1"/>
</dbReference>
<dbReference type="InterPro" id="IPR036390">
    <property type="entry name" value="WH_DNA-bd_sf"/>
</dbReference>
<feature type="domain" description="HTH lysR-type" evidence="5">
    <location>
        <begin position="1"/>
        <end position="58"/>
    </location>
</feature>
<dbReference type="PRINTS" id="PR00039">
    <property type="entry name" value="HTHLYSR"/>
</dbReference>
<proteinExistence type="inferred from homology"/>
<evidence type="ECO:0000256" key="2">
    <source>
        <dbReference type="ARBA" id="ARBA00023015"/>
    </source>
</evidence>
<evidence type="ECO:0000256" key="1">
    <source>
        <dbReference type="ARBA" id="ARBA00009437"/>
    </source>
</evidence>
<keyword evidence="3" id="KW-0238">DNA-binding</keyword>
<dbReference type="Pfam" id="PF03466">
    <property type="entry name" value="LysR_substrate"/>
    <property type="match status" value="1"/>
</dbReference>
<comment type="similarity">
    <text evidence="1">Belongs to the LysR transcriptional regulatory family.</text>
</comment>
<dbReference type="PANTHER" id="PTHR30346">
    <property type="entry name" value="TRANSCRIPTIONAL DUAL REGULATOR HCAR-RELATED"/>
    <property type="match status" value="1"/>
</dbReference>
<dbReference type="AlphaFoldDB" id="A0A9D1W600"/>
<dbReference type="GO" id="GO:0003677">
    <property type="term" value="F:DNA binding"/>
    <property type="evidence" value="ECO:0007669"/>
    <property type="project" value="UniProtKB-KW"/>
</dbReference>
<dbReference type="InterPro" id="IPR005119">
    <property type="entry name" value="LysR_subst-bd"/>
</dbReference>
<evidence type="ECO:0000256" key="3">
    <source>
        <dbReference type="ARBA" id="ARBA00023125"/>
    </source>
</evidence>
<protein>
    <submittedName>
        <fullName evidence="6">LysR family transcriptional regulator</fullName>
    </submittedName>
</protein>
<dbReference type="Gene3D" id="1.10.10.10">
    <property type="entry name" value="Winged helix-like DNA-binding domain superfamily/Winged helix DNA-binding domain"/>
    <property type="match status" value="1"/>
</dbReference>
<dbReference type="FunFam" id="1.10.10.10:FF:000001">
    <property type="entry name" value="LysR family transcriptional regulator"/>
    <property type="match status" value="1"/>
</dbReference>
<dbReference type="Gene3D" id="3.40.190.290">
    <property type="match status" value="1"/>
</dbReference>
<evidence type="ECO:0000259" key="5">
    <source>
        <dbReference type="PROSITE" id="PS50931"/>
    </source>
</evidence>
<evidence type="ECO:0000313" key="6">
    <source>
        <dbReference type="EMBL" id="HIX52457.1"/>
    </source>
</evidence>
<dbReference type="GO" id="GO:0003700">
    <property type="term" value="F:DNA-binding transcription factor activity"/>
    <property type="evidence" value="ECO:0007669"/>
    <property type="project" value="InterPro"/>
</dbReference>
<dbReference type="Proteomes" id="UP000886780">
    <property type="component" value="Unassembled WGS sequence"/>
</dbReference>
<dbReference type="SUPFAM" id="SSF53850">
    <property type="entry name" value="Periplasmic binding protein-like II"/>
    <property type="match status" value="1"/>
</dbReference>
<dbReference type="SUPFAM" id="SSF46785">
    <property type="entry name" value="Winged helix' DNA-binding domain"/>
    <property type="match status" value="1"/>
</dbReference>